<dbReference type="InterPro" id="IPR014746">
    <property type="entry name" value="Gln_synth/guanido_kin_cat_dom"/>
</dbReference>
<evidence type="ECO:0000313" key="6">
    <source>
        <dbReference type="Proteomes" id="UP000026923"/>
    </source>
</evidence>
<organism evidence="5 6">
    <name type="scientific">Stutzerimonas stutzeri KOS6</name>
    <dbReference type="NCBI Taxonomy" id="1218352"/>
    <lineage>
        <taxon>Bacteria</taxon>
        <taxon>Pseudomonadati</taxon>
        <taxon>Pseudomonadota</taxon>
        <taxon>Gammaproteobacteria</taxon>
        <taxon>Pseudomonadales</taxon>
        <taxon>Pseudomonadaceae</taxon>
        <taxon>Stutzerimonas</taxon>
    </lineage>
</organism>
<protein>
    <submittedName>
        <fullName evidence="5">Glutamine synthetase</fullName>
    </submittedName>
</protein>
<dbReference type="Gene3D" id="3.10.20.70">
    <property type="entry name" value="Glutamine synthetase, N-terminal domain"/>
    <property type="match status" value="1"/>
</dbReference>
<dbReference type="PANTHER" id="PTHR43785:SF14">
    <property type="entry name" value="GLUTAMINE SYNTHETASE"/>
    <property type="match status" value="1"/>
</dbReference>
<dbReference type="SMART" id="SM01230">
    <property type="entry name" value="Gln-synt_C"/>
    <property type="match status" value="1"/>
</dbReference>
<dbReference type="EMBL" id="AMCZ02000024">
    <property type="protein sequence ID" value="EWC40163.1"/>
    <property type="molecule type" value="Genomic_DNA"/>
</dbReference>
<dbReference type="GO" id="GO:0004356">
    <property type="term" value="F:glutamine synthetase activity"/>
    <property type="evidence" value="ECO:0007669"/>
    <property type="project" value="InterPro"/>
</dbReference>
<dbReference type="HOGENOM" id="CLU_017290_1_3_6"/>
<dbReference type="Gene3D" id="3.30.590.10">
    <property type="entry name" value="Glutamine synthetase/guanido kinase, catalytic domain"/>
    <property type="match status" value="1"/>
</dbReference>
<comment type="similarity">
    <text evidence="2 3">Belongs to the glutamine synthetase family.</text>
</comment>
<dbReference type="NCBIfam" id="TIGR03105">
    <property type="entry name" value="gln_synth_III"/>
    <property type="match status" value="1"/>
</dbReference>
<dbReference type="InterPro" id="IPR036651">
    <property type="entry name" value="Gln_synt_N_sf"/>
</dbReference>
<reference evidence="5 6" key="1">
    <citation type="journal article" date="2013" name="Genome Announc.">
        <title>Draft Genome of the Nitrogen-Fixing Bacterium Pseudomonas stutzeri Strain KOS6 Isolated from Industrial Hydrocarbon Sludge.</title>
        <authorList>
            <person name="Grigoryeva T.V."/>
            <person name="Laikov A.V."/>
            <person name="Naumova R.P."/>
            <person name="Manolov A.I."/>
            <person name="Larin A.K."/>
            <person name="Karpova I.Y."/>
            <person name="Semashko T.A."/>
            <person name="Alexeev D.G."/>
            <person name="Kostryukova E.S."/>
            <person name="Muller R."/>
            <person name="Govorun V.M."/>
        </authorList>
    </citation>
    <scope>NUCLEOTIDE SEQUENCE [LARGE SCALE GENOMIC DNA]</scope>
    <source>
        <strain evidence="5 6">KOS6</strain>
    </source>
</reference>
<evidence type="ECO:0000256" key="1">
    <source>
        <dbReference type="ARBA" id="ARBA00022598"/>
    </source>
</evidence>
<dbReference type="GO" id="GO:0006542">
    <property type="term" value="P:glutamine biosynthetic process"/>
    <property type="evidence" value="ECO:0007669"/>
    <property type="project" value="InterPro"/>
</dbReference>
<evidence type="ECO:0000256" key="3">
    <source>
        <dbReference type="RuleBase" id="RU000384"/>
    </source>
</evidence>
<comment type="caution">
    <text evidence="5">The sequence shown here is derived from an EMBL/GenBank/DDBJ whole genome shotgun (WGS) entry which is preliminary data.</text>
</comment>
<dbReference type="SUPFAM" id="SSF55931">
    <property type="entry name" value="Glutamine synthetase/guanido kinase"/>
    <property type="match status" value="1"/>
</dbReference>
<evidence type="ECO:0000313" key="5">
    <source>
        <dbReference type="EMBL" id="EWC40163.1"/>
    </source>
</evidence>
<dbReference type="PROSITE" id="PS51987">
    <property type="entry name" value="GS_CATALYTIC"/>
    <property type="match status" value="1"/>
</dbReference>
<accession>A0A061JNF9</accession>
<dbReference type="PANTHER" id="PTHR43785">
    <property type="entry name" value="GAMMA-GLUTAMYLPUTRESCINE SYNTHETASE"/>
    <property type="match status" value="1"/>
</dbReference>
<sequence length="475" mass="52787">MDEGIVPAAPAAIHDSKERKQMTSFPLSSVEELKQQLQDKGVKYAMASYVDLHGVIKGKFVPLAHLGQMLRGSELYTGAALDGVPQEISDNEVAAMPDPATATQCSWNRDLAWFASDLYLDGKPFEACSRGILKRQTEAAAALGYTFNLGIETEFFLFKDTPDGGFAPISERDDMAKPCYDPRLLMDNLPIIDELVQAMNEMGWGVYSFDHEDANGQFETDFKYTDALGMADRFVFFRMMANEIARKHGAFATFMPKPSANRTGSGAHYNMSLADIETGNNLFEVDTEDTYGCGVTPLAYHFIAGVLKHAKAICAVIAPTVNSYKRLIRKGAMSGSTWAPVFCCYGNNNRTNMLRIPSQGARVECRAADIGCNPYLGAAMILAAGLEGIRDKLDPGQPHRENMYHYSEQEVASMGIETLPRTLSEAIDAFEADPLSREVFGDAMFKAFVEFKRDEWNAYHTHVSDWEIQRYLKFF</sequence>
<dbReference type="InterPro" id="IPR017536">
    <property type="entry name" value="Glutamine_synthetase_typeIII"/>
</dbReference>
<proteinExistence type="inferred from homology"/>
<dbReference type="InterPro" id="IPR008146">
    <property type="entry name" value="Gln_synth_cat_dom"/>
</dbReference>
<keyword evidence="1" id="KW-0436">Ligase</keyword>
<dbReference type="Proteomes" id="UP000026923">
    <property type="component" value="Unassembled WGS sequence"/>
</dbReference>
<dbReference type="eggNOG" id="COG0174">
    <property type="taxonomic scope" value="Bacteria"/>
</dbReference>
<dbReference type="Pfam" id="PF00120">
    <property type="entry name" value="Gln-synt_C"/>
    <property type="match status" value="1"/>
</dbReference>
<dbReference type="AlphaFoldDB" id="A0A061JNF9"/>
<dbReference type="SUPFAM" id="SSF54368">
    <property type="entry name" value="Glutamine synthetase, N-terminal domain"/>
    <property type="match status" value="1"/>
</dbReference>
<gene>
    <name evidence="5" type="ORF">B597_016435</name>
</gene>
<evidence type="ECO:0000256" key="2">
    <source>
        <dbReference type="PROSITE-ProRule" id="PRU01331"/>
    </source>
</evidence>
<feature type="domain" description="GS catalytic" evidence="4">
    <location>
        <begin position="129"/>
        <end position="475"/>
    </location>
</feature>
<name>A0A061JNF9_STUST</name>
<evidence type="ECO:0000259" key="4">
    <source>
        <dbReference type="PROSITE" id="PS51987"/>
    </source>
</evidence>